<dbReference type="Pfam" id="PF07344">
    <property type="entry name" value="Amastin"/>
    <property type="match status" value="1"/>
</dbReference>
<keyword evidence="4" id="KW-1185">Reference proteome</keyword>
<dbReference type="KEGG" id="lmat:92513227"/>
<dbReference type="GeneID" id="92513227"/>
<evidence type="ECO:0000313" key="4">
    <source>
        <dbReference type="Proteomes" id="UP000673552"/>
    </source>
</evidence>
<organism evidence="3 4">
    <name type="scientific">Leishmania martiniquensis</name>
    <dbReference type="NCBI Taxonomy" id="1580590"/>
    <lineage>
        <taxon>Eukaryota</taxon>
        <taxon>Discoba</taxon>
        <taxon>Euglenozoa</taxon>
        <taxon>Kinetoplastea</taxon>
        <taxon>Metakinetoplastina</taxon>
        <taxon>Trypanosomatida</taxon>
        <taxon>Trypanosomatidae</taxon>
        <taxon>Leishmaniinae</taxon>
        <taxon>Leishmania</taxon>
    </lineage>
</organism>
<dbReference type="Proteomes" id="UP000673552">
    <property type="component" value="Chromosome 28"/>
</dbReference>
<keyword evidence="2" id="KW-0472">Membrane</keyword>
<comment type="caution">
    <text evidence="3">The sequence shown here is derived from an EMBL/GenBank/DDBJ whole genome shotgun (WGS) entry which is preliminary data.</text>
</comment>
<feature type="region of interest" description="Disordered" evidence="1">
    <location>
        <begin position="166"/>
        <end position="240"/>
    </location>
</feature>
<dbReference type="OrthoDB" id="266115at2759"/>
<reference evidence="3 4" key="1">
    <citation type="submission" date="2021-03" db="EMBL/GenBank/DDBJ databases">
        <title>Leishmania (Mundinia) martiniquensis Genome sequencing and assembly.</title>
        <authorList>
            <person name="Almutairi H."/>
            <person name="Gatherer D."/>
        </authorList>
    </citation>
    <scope>NUCLEOTIDE SEQUENCE [LARGE SCALE GENOMIC DNA]</scope>
    <source>
        <strain evidence="3">LSCM1</strain>
    </source>
</reference>
<feature type="region of interest" description="Disordered" evidence="1">
    <location>
        <begin position="33"/>
        <end position="56"/>
    </location>
</feature>
<feature type="compositionally biased region" description="Basic and acidic residues" evidence="1">
    <location>
        <begin position="175"/>
        <end position="192"/>
    </location>
</feature>
<dbReference type="RefSeq" id="XP_067177325.1">
    <property type="nucleotide sequence ID" value="XM_067320715.1"/>
</dbReference>
<feature type="region of interest" description="Disordered" evidence="1">
    <location>
        <begin position="108"/>
        <end position="139"/>
    </location>
</feature>
<dbReference type="PANTHER" id="PTHR33297:SF6">
    <property type="entry name" value="AMASTIN-LIKE PROTEIN"/>
    <property type="match status" value="1"/>
</dbReference>
<evidence type="ECO:0000313" key="3">
    <source>
        <dbReference type="EMBL" id="KAG5474383.1"/>
    </source>
</evidence>
<protein>
    <recommendedName>
        <fullName evidence="5">Amastin-like protein</fullName>
    </recommendedName>
</protein>
<name>A0A836KQE9_9TRYP</name>
<evidence type="ECO:0008006" key="5">
    <source>
        <dbReference type="Google" id="ProtNLM"/>
    </source>
</evidence>
<dbReference type="PANTHER" id="PTHR33297">
    <property type="entry name" value="AMASTIN-LIKE SURFACE PROTEIN-LIKE PROTEIN-RELATED"/>
    <property type="match status" value="1"/>
</dbReference>
<feature type="transmembrane region" description="Helical" evidence="2">
    <location>
        <begin position="398"/>
        <end position="423"/>
    </location>
</feature>
<sequence>MPQVARRKKMFDDISSFSEEDVADERVVQREVTVPSATRSAQHVDPAAGDSPASEAAVGQAVGYGDDPSAFMPTLASASHQLTKLEVAGGKDAGHVTMVTCVRVSLSPKESPRAAPLEVQQQHESAPAGIPRPHSAAPVSELAYSTPAWREEVEVAVGLHQAETGIARSRKGRRHLDSRGAGDADVKERNGRADVYGAKDAPPAQYPGREGIEVVECSATRDREESCGTRRRPDESDGWEMCEQYTPASRSRAAASSIEYSREEDVARCSVHADHVHGASGSDEDFPLASYIFPRLNPAFAGTQGSRTSVAPGKRPNVIERGCAYLMVADIRVTSYLVALFISLTLLIVSIPTSQLDIVGGACFTYWGFKDNCDTAAYTITRQLYPCAFIRDHLGVGAAFSIMTLIVYLVNFTAVMIAVCCLAKSPHTISSKSRTVVGVLGCAGLVTQLISWAVVARVYHFHPCVKKELAYGVGFGLNLSSWVINVLGAAVVLSPLIW</sequence>
<keyword evidence="2" id="KW-1133">Transmembrane helix</keyword>
<evidence type="ECO:0000256" key="1">
    <source>
        <dbReference type="SAM" id="MobiDB-lite"/>
    </source>
</evidence>
<evidence type="ECO:0000256" key="2">
    <source>
        <dbReference type="SAM" id="Phobius"/>
    </source>
</evidence>
<dbReference type="InterPro" id="IPR009944">
    <property type="entry name" value="Amastin"/>
</dbReference>
<feature type="transmembrane region" description="Helical" evidence="2">
    <location>
        <begin position="333"/>
        <end position="351"/>
    </location>
</feature>
<gene>
    <name evidence="3" type="ORF">LSCM1_03163</name>
</gene>
<feature type="transmembrane region" description="Helical" evidence="2">
    <location>
        <begin position="479"/>
        <end position="497"/>
    </location>
</feature>
<keyword evidence="2" id="KW-0812">Transmembrane</keyword>
<dbReference type="EMBL" id="JAFEUZ010000028">
    <property type="protein sequence ID" value="KAG5474383.1"/>
    <property type="molecule type" value="Genomic_DNA"/>
</dbReference>
<feature type="compositionally biased region" description="Basic and acidic residues" evidence="1">
    <location>
        <begin position="219"/>
        <end position="235"/>
    </location>
</feature>
<proteinExistence type="predicted"/>
<dbReference type="AlphaFoldDB" id="A0A836KQE9"/>
<accession>A0A836KQE9</accession>
<feature type="transmembrane region" description="Helical" evidence="2">
    <location>
        <begin position="435"/>
        <end position="459"/>
    </location>
</feature>